<dbReference type="EMBL" id="LZFO01000010">
    <property type="protein sequence ID" value="OFI06595.1"/>
    <property type="molecule type" value="Genomic_DNA"/>
</dbReference>
<dbReference type="GO" id="GO:0016853">
    <property type="term" value="F:isomerase activity"/>
    <property type="evidence" value="ECO:0007669"/>
    <property type="project" value="UniProtKB-KW"/>
</dbReference>
<keyword evidence="5" id="KW-0963">Cytoplasm</keyword>
<dbReference type="GO" id="GO:0019740">
    <property type="term" value="P:nitrogen utilization"/>
    <property type="evidence" value="ECO:0007669"/>
    <property type="project" value="TreeGrafter"/>
</dbReference>
<dbReference type="GO" id="GO:0004356">
    <property type="term" value="F:glutamine synthetase activity"/>
    <property type="evidence" value="ECO:0007669"/>
    <property type="project" value="UniProtKB-EC"/>
</dbReference>
<dbReference type="InterPro" id="IPR008146">
    <property type="entry name" value="Gln_synth_cat_dom"/>
</dbReference>
<dbReference type="PATRIC" id="fig|1121290.3.peg.941"/>
<evidence type="ECO:0000256" key="5">
    <source>
        <dbReference type="ARBA" id="ARBA00022490"/>
    </source>
</evidence>
<evidence type="ECO:0000256" key="3">
    <source>
        <dbReference type="ARBA" id="ARBA00012937"/>
    </source>
</evidence>
<comment type="caution">
    <text evidence="10">The sequence shown here is derived from an EMBL/GenBank/DDBJ whole genome shotgun (WGS) entry which is preliminary data.</text>
</comment>
<dbReference type="EC" id="6.3.1.2" evidence="3"/>
<evidence type="ECO:0000256" key="6">
    <source>
        <dbReference type="ARBA" id="ARBA00030668"/>
    </source>
</evidence>
<dbReference type="PROSITE" id="PS51987">
    <property type="entry name" value="GS_CATALYTIC"/>
    <property type="match status" value="1"/>
</dbReference>
<feature type="domain" description="GS catalytic" evidence="9">
    <location>
        <begin position="130"/>
        <end position="553"/>
    </location>
</feature>
<dbReference type="GO" id="GO:0006542">
    <property type="term" value="P:glutamine biosynthetic process"/>
    <property type="evidence" value="ECO:0007669"/>
    <property type="project" value="TreeGrafter"/>
</dbReference>
<dbReference type="InterPro" id="IPR027303">
    <property type="entry name" value="Gln_synth_gly_rich_site"/>
</dbReference>
<comment type="similarity">
    <text evidence="2 7 8">Belongs to the glutamine synthetase family.</text>
</comment>
<keyword evidence="11" id="KW-1185">Reference proteome</keyword>
<dbReference type="Pfam" id="PF00120">
    <property type="entry name" value="Gln-synt_C"/>
    <property type="match status" value="1"/>
</dbReference>
<evidence type="ECO:0000256" key="1">
    <source>
        <dbReference type="ARBA" id="ARBA00004496"/>
    </source>
</evidence>
<dbReference type="OrthoDB" id="9807095at2"/>
<evidence type="ECO:0000256" key="7">
    <source>
        <dbReference type="PROSITE-ProRule" id="PRU01331"/>
    </source>
</evidence>
<dbReference type="PANTHER" id="PTHR43407:SF1">
    <property type="entry name" value="LENGSIN"/>
    <property type="match status" value="1"/>
</dbReference>
<proteinExistence type="inferred from homology"/>
<reference evidence="10 11" key="1">
    <citation type="submission" date="2016-06" db="EMBL/GenBank/DDBJ databases">
        <title>Genome sequence of Clostridium acetireducens DSM 10703.</title>
        <authorList>
            <person name="Poehlein A."/>
            <person name="Fluechter S."/>
            <person name="Duerre P."/>
            <person name="Daniel R."/>
        </authorList>
    </citation>
    <scope>NUCLEOTIDE SEQUENCE [LARGE SCALE GENOMIC DNA]</scope>
    <source>
        <strain evidence="10 11">DSM 10703</strain>
    </source>
</reference>
<name>A0A1E8EZQ2_9CLOT</name>
<dbReference type="Gene3D" id="3.30.590.10">
    <property type="entry name" value="Glutamine synthetase/guanido kinase, catalytic domain"/>
    <property type="match status" value="1"/>
</dbReference>
<dbReference type="PANTHER" id="PTHR43407">
    <property type="entry name" value="GLUTAMINE SYNTHETASE"/>
    <property type="match status" value="1"/>
</dbReference>
<dbReference type="STRING" id="1121290.CLAOCE_09370"/>
<dbReference type="AlphaFoldDB" id="A0A1E8EZQ2"/>
<comment type="subcellular location">
    <subcellularLocation>
        <location evidence="1">Cytoplasm</location>
    </subcellularLocation>
</comment>
<dbReference type="RefSeq" id="WP_070109880.1">
    <property type="nucleotide sequence ID" value="NZ_LZFO01000010.1"/>
</dbReference>
<evidence type="ECO:0000313" key="11">
    <source>
        <dbReference type="Proteomes" id="UP000175744"/>
    </source>
</evidence>
<keyword evidence="10" id="KW-0413">Isomerase</keyword>
<dbReference type="SUPFAM" id="SSF55931">
    <property type="entry name" value="Glutamine synthetase/guanido kinase"/>
    <property type="match status" value="1"/>
</dbReference>
<evidence type="ECO:0000256" key="4">
    <source>
        <dbReference type="ARBA" id="ARBA00021364"/>
    </source>
</evidence>
<accession>A0A1E8EZQ2</accession>
<evidence type="ECO:0000259" key="9">
    <source>
        <dbReference type="PROSITE" id="PS51987"/>
    </source>
</evidence>
<evidence type="ECO:0000256" key="2">
    <source>
        <dbReference type="ARBA" id="ARBA00009897"/>
    </source>
</evidence>
<gene>
    <name evidence="10" type="ORF">CLOACE_09370</name>
</gene>
<evidence type="ECO:0000313" key="10">
    <source>
        <dbReference type="EMBL" id="OFI06595.1"/>
    </source>
</evidence>
<dbReference type="GO" id="GO:0016020">
    <property type="term" value="C:membrane"/>
    <property type="evidence" value="ECO:0007669"/>
    <property type="project" value="TreeGrafter"/>
</dbReference>
<dbReference type="InterPro" id="IPR014746">
    <property type="entry name" value="Gln_synth/guanido_kin_cat_dom"/>
</dbReference>
<dbReference type="SMART" id="SM01230">
    <property type="entry name" value="Gln-synt_C"/>
    <property type="match status" value="1"/>
</dbReference>
<dbReference type="GO" id="GO:0005737">
    <property type="term" value="C:cytoplasm"/>
    <property type="evidence" value="ECO:0007669"/>
    <property type="project" value="UniProtKB-SubCell"/>
</dbReference>
<dbReference type="PROSITE" id="PS00181">
    <property type="entry name" value="GLNA_ATP"/>
    <property type="match status" value="1"/>
</dbReference>
<sequence>MVKDLIYIIRKEMHSEDSLRKILLSHPEIKFVSFMGVDLSGNDTDEKIPVKVFLNDINTFLKGEVQTDGSSVVLPGIATLNNAKVDMVADLDVNWYIDYNNEHIDLETNKPVGTLRIPCFLYHENKAVDSRHILKSAVEHLKISLLNLFKNYPNSLSLFGIKYEDIVSIELTTATELEFWVQTPNDKAETEELSTSQVLHEQYWKRTKGAVRTSLEESLIIMDSYGLEPEMGHKEVGGVKAKLDQSGNFTHIMEQLEIDWKYSTAVQTGDNELLARTLIKETFRKNGLDVTFSAKPIDEVAGSGEHIHVSISVKLKNGKKINLFTAPDHHYLSNIGYSSIIGILKNYEIINPFVSSTNGAFKRLKPGFEAPTCIVTSLGNSVEIPSRNRTVLLGVIRNLASPLSTRFELRSPNPHTNVYLTLAAICMTMLDGIKYAICNNKSENDLLKELSKAPGENTDYLEKDRAYRSEEDVFEYYNDEEREKFFGKAPATVYENLVGFEKYKDKLNVLKENNIFTDKIINSYTLATIERWLMEINYRVLNNYTKEIRNYKMLHSIDRALDLDVSNWMKINEIRYYLMKDSYTNKSLFTRIKEATKINDYSEISKLQVELDEKMKELRNLYSTYKKNLLDI</sequence>
<protein>
    <recommendedName>
        <fullName evidence="4">Glutamine synthetase</fullName>
        <ecNumber evidence="3">6.3.1.2</ecNumber>
    </recommendedName>
    <alternativeName>
        <fullName evidence="6">Glutamate--ammonia ligase</fullName>
    </alternativeName>
</protein>
<evidence type="ECO:0000256" key="8">
    <source>
        <dbReference type="RuleBase" id="RU000384"/>
    </source>
</evidence>
<dbReference type="Proteomes" id="UP000175744">
    <property type="component" value="Unassembled WGS sequence"/>
</dbReference>
<organism evidence="10 11">
    <name type="scientific">Clostridium acetireducens DSM 10703</name>
    <dbReference type="NCBI Taxonomy" id="1121290"/>
    <lineage>
        <taxon>Bacteria</taxon>
        <taxon>Bacillati</taxon>
        <taxon>Bacillota</taxon>
        <taxon>Clostridia</taxon>
        <taxon>Eubacteriales</taxon>
        <taxon>Clostridiaceae</taxon>
        <taxon>Clostridium</taxon>
    </lineage>
</organism>